<feature type="region of interest" description="Disordered" evidence="1">
    <location>
        <begin position="1"/>
        <end position="37"/>
    </location>
</feature>
<sequence>MIKFVKHKQQPQQHHHQQQQQQQPISSQQESSPYSVYTSSYKSAKNFFRKKGESNDSGTESDGDILDVDIKHHHHLELDMETSFSSCTDANSPTDTICSSESSAMMCKSHLQYDQHSSEEELEVINGPSSVAAAEAAAHASTNVLTTVRGTSSLISERGTSSLDPDELQGEAAALKRSSSTLVENRKRSLAHSSDDDLRNFLEPILTPVNFRTSPPLEAFKPNRSHMYRSTTPLILQEARCGIENIKLCDNSVNDENGGAAASGMVGNNGDSSCGAMGANEEENAENNADSAMGGGGHHSTGSIIKMKMSGSTSSHHIYQPQAKHNFHFNSSRSSPASTTGLDVEVRSVSPPAKLFHCAISPRRRPMRTPHNSQRLQRPHRPCLDFDKMQQPQQQQNENSQEQLQLFLQDYHQQQQCINNKSNGNRNNIRNNRIISTIYNKSSRNNNHFK</sequence>
<feature type="compositionally biased region" description="Low complexity" evidence="1">
    <location>
        <begin position="18"/>
        <end position="33"/>
    </location>
</feature>
<proteinExistence type="predicted"/>
<reference evidence="2" key="1">
    <citation type="submission" date="2020-05" db="UniProtKB">
        <authorList>
            <consortium name="EnsemblMetazoa"/>
        </authorList>
    </citation>
    <scope>IDENTIFICATION</scope>
    <source>
        <strain evidence="2">USDA</strain>
    </source>
</reference>
<evidence type="ECO:0000313" key="2">
    <source>
        <dbReference type="EnsemblMetazoa" id="SCAU013111-PC"/>
    </source>
</evidence>
<dbReference type="AlphaFoldDB" id="A0A1I8Q1Y5"/>
<dbReference type="PANTHER" id="PTHR41142">
    <property type="entry name" value="SI:DKEY-16J16.4"/>
    <property type="match status" value="1"/>
</dbReference>
<evidence type="ECO:0000256" key="1">
    <source>
        <dbReference type="SAM" id="MobiDB-lite"/>
    </source>
</evidence>
<name>A0A1I8Q1Y5_STOCA</name>
<dbReference type="STRING" id="35570.A0A1I8Q1Y5"/>
<organism evidence="2 3">
    <name type="scientific">Stomoxys calcitrans</name>
    <name type="common">Stable fly</name>
    <name type="synonym">Conops calcitrans</name>
    <dbReference type="NCBI Taxonomy" id="35570"/>
    <lineage>
        <taxon>Eukaryota</taxon>
        <taxon>Metazoa</taxon>
        <taxon>Ecdysozoa</taxon>
        <taxon>Arthropoda</taxon>
        <taxon>Hexapoda</taxon>
        <taxon>Insecta</taxon>
        <taxon>Pterygota</taxon>
        <taxon>Neoptera</taxon>
        <taxon>Endopterygota</taxon>
        <taxon>Diptera</taxon>
        <taxon>Brachycera</taxon>
        <taxon>Muscomorpha</taxon>
        <taxon>Muscoidea</taxon>
        <taxon>Muscidae</taxon>
        <taxon>Stomoxys</taxon>
    </lineage>
</organism>
<dbReference type="PANTHER" id="PTHR41142:SF1">
    <property type="entry name" value="SI:DKEY-16J16.4"/>
    <property type="match status" value="1"/>
</dbReference>
<feature type="region of interest" description="Disordered" evidence="1">
    <location>
        <begin position="284"/>
        <end position="305"/>
    </location>
</feature>
<dbReference type="Proteomes" id="UP000095300">
    <property type="component" value="Unassembled WGS sequence"/>
</dbReference>
<keyword evidence="3" id="KW-1185">Reference proteome</keyword>
<gene>
    <name evidence="2" type="primary">106087836</name>
</gene>
<dbReference type="EnsemblMetazoa" id="SCAU013111-RC">
    <property type="protein sequence ID" value="SCAU013111-PC"/>
    <property type="gene ID" value="SCAU013111"/>
</dbReference>
<dbReference type="VEuPathDB" id="VectorBase:SCAU013111"/>
<protein>
    <submittedName>
        <fullName evidence="2">Uncharacterized protein</fullName>
    </submittedName>
</protein>
<evidence type="ECO:0000313" key="3">
    <source>
        <dbReference type="Proteomes" id="UP000095300"/>
    </source>
</evidence>
<feature type="compositionally biased region" description="Basic residues" evidence="1">
    <location>
        <begin position="1"/>
        <end position="17"/>
    </location>
</feature>
<dbReference type="OrthoDB" id="6435011at2759"/>
<accession>A0A1I8Q1Y5</accession>